<feature type="compositionally biased region" description="Pro residues" evidence="7">
    <location>
        <begin position="50"/>
        <end position="65"/>
    </location>
</feature>
<proteinExistence type="inferred from homology"/>
<evidence type="ECO:0000256" key="1">
    <source>
        <dbReference type="ARBA" id="ARBA00004123"/>
    </source>
</evidence>
<comment type="similarity">
    <text evidence="2 6">Belongs to the ELL/occludin family.</text>
</comment>
<reference evidence="9" key="1">
    <citation type="submission" date="2022-11" db="EMBL/GenBank/DDBJ databases">
        <title>Centuries of genome instability and evolution in soft-shell clam transmissible cancer (bioRxiv).</title>
        <authorList>
            <person name="Hart S.F.M."/>
            <person name="Yonemitsu M.A."/>
            <person name="Giersch R.M."/>
            <person name="Beal B.F."/>
            <person name="Arriagada G."/>
            <person name="Davis B.W."/>
            <person name="Ostrander E.A."/>
            <person name="Goff S.P."/>
            <person name="Metzger M.J."/>
        </authorList>
    </citation>
    <scope>NUCLEOTIDE SEQUENCE</scope>
    <source>
        <strain evidence="9">MELC-2E11</strain>
        <tissue evidence="9">Siphon/mantle</tissue>
    </source>
</reference>
<evidence type="ECO:0000256" key="3">
    <source>
        <dbReference type="ARBA" id="ARBA00023015"/>
    </source>
</evidence>
<dbReference type="Proteomes" id="UP001164746">
    <property type="component" value="Chromosome 3"/>
</dbReference>
<feature type="domain" description="OCEL" evidence="8">
    <location>
        <begin position="336"/>
        <end position="445"/>
    </location>
</feature>
<dbReference type="Gene3D" id="1.10.10.2670">
    <property type="entry name" value="E3 ubiquitin-protein ligase"/>
    <property type="match status" value="1"/>
</dbReference>
<dbReference type="InterPro" id="IPR031176">
    <property type="entry name" value="ELL/occludin"/>
</dbReference>
<evidence type="ECO:0000256" key="6">
    <source>
        <dbReference type="PROSITE-ProRule" id="PRU01324"/>
    </source>
</evidence>
<dbReference type="InterPro" id="IPR019464">
    <property type="entry name" value="ELL_N"/>
</dbReference>
<feature type="compositionally biased region" description="Basic residues" evidence="7">
    <location>
        <begin position="279"/>
        <end position="292"/>
    </location>
</feature>
<dbReference type="InterPro" id="IPR042065">
    <property type="entry name" value="E3_ELL-like"/>
</dbReference>
<gene>
    <name evidence="9" type="ORF">MAR_024214</name>
</gene>
<feature type="compositionally biased region" description="Polar residues" evidence="7">
    <location>
        <begin position="308"/>
        <end position="317"/>
    </location>
</feature>
<dbReference type="EMBL" id="CP111014">
    <property type="protein sequence ID" value="WAQ99841.1"/>
    <property type="molecule type" value="Genomic_DNA"/>
</dbReference>
<evidence type="ECO:0000259" key="8">
    <source>
        <dbReference type="PROSITE" id="PS51980"/>
    </source>
</evidence>
<evidence type="ECO:0000256" key="7">
    <source>
        <dbReference type="SAM" id="MobiDB-lite"/>
    </source>
</evidence>
<evidence type="ECO:0000256" key="5">
    <source>
        <dbReference type="ARBA" id="ARBA00023242"/>
    </source>
</evidence>
<feature type="compositionally biased region" description="Basic and acidic residues" evidence="7">
    <location>
        <begin position="264"/>
        <end position="278"/>
    </location>
</feature>
<feature type="compositionally biased region" description="Basic and acidic residues" evidence="7">
    <location>
        <begin position="293"/>
        <end position="306"/>
    </location>
</feature>
<keyword evidence="3" id="KW-0805">Transcription regulation</keyword>
<sequence length="447" mass="50779">MSRESRHIVRNQVYSLMKVLGTKVIKQSGPRISRKKTTVIRNSAPTHQPSRPPPAQPVKPKPPSSAPVNFVKRPSPSYATQGHAVSPHNPTSAKTVSPTPVSQPSGHASQPIGHTSQSSVHTSQSSGHPSQPSGHPSQPAAQSTGRTAGNSAITAMPYRDRIIHLLAIHSYKRPELLIRLRKDGENKKDKDQLGAILNQVAVAKDNVFSLAKYLYTAEVRSDWPFYTEEDRQILKKKMASLSSVSPSASPANRSPDSQSSTVQKKPESLKRSLEDSNRSTHHSSKKIRISHCTKKESRPSTEERLSHSHNSVSSTTDISDKKENIDDTVDSTSDTPEYMREYFMITSDDQRSKYKQDFNVEYDEYRELHSQIDKVSQKFINLEMKRKKYHKNTIEYKNIEDAIRTEYRNQKSDIKFLERKKHFEYLHKKLAHIKKLITDYDQKLNYT</sequence>
<evidence type="ECO:0000313" key="10">
    <source>
        <dbReference type="Proteomes" id="UP001164746"/>
    </source>
</evidence>
<evidence type="ECO:0000256" key="4">
    <source>
        <dbReference type="ARBA" id="ARBA00023163"/>
    </source>
</evidence>
<dbReference type="InterPro" id="IPR010844">
    <property type="entry name" value="Occludin_ELL"/>
</dbReference>
<keyword evidence="5" id="KW-0539">Nucleus</keyword>
<dbReference type="InterPro" id="IPR036390">
    <property type="entry name" value="WH_DNA-bd_sf"/>
</dbReference>
<dbReference type="SUPFAM" id="SSF46785">
    <property type="entry name" value="Winged helix' DNA-binding domain"/>
    <property type="match status" value="1"/>
</dbReference>
<name>A0ABY7DQ52_MYAAR</name>
<feature type="compositionally biased region" description="Low complexity" evidence="7">
    <location>
        <begin position="243"/>
        <end position="257"/>
    </location>
</feature>
<feature type="region of interest" description="Disordered" evidence="7">
    <location>
        <begin position="243"/>
        <end position="334"/>
    </location>
</feature>
<accession>A0ABY7DQ52</accession>
<dbReference type="PANTHER" id="PTHR23288:SF17">
    <property type="entry name" value="RNA POLYMERASE II ELONGATION FACTOR ELL"/>
    <property type="match status" value="1"/>
</dbReference>
<feature type="compositionally biased region" description="Polar residues" evidence="7">
    <location>
        <begin position="88"/>
        <end position="108"/>
    </location>
</feature>
<protein>
    <submittedName>
        <fullName evidence="9">ELL2-like protein</fullName>
    </submittedName>
</protein>
<keyword evidence="10" id="KW-1185">Reference proteome</keyword>
<dbReference type="Pfam" id="PF10390">
    <property type="entry name" value="ELL"/>
    <property type="match status" value="1"/>
</dbReference>
<feature type="region of interest" description="Disordered" evidence="7">
    <location>
        <begin position="27"/>
        <end position="148"/>
    </location>
</feature>
<comment type="subcellular location">
    <subcellularLocation>
        <location evidence="1">Nucleus</location>
    </subcellularLocation>
</comment>
<organism evidence="9 10">
    <name type="scientific">Mya arenaria</name>
    <name type="common">Soft-shell clam</name>
    <dbReference type="NCBI Taxonomy" id="6604"/>
    <lineage>
        <taxon>Eukaryota</taxon>
        <taxon>Metazoa</taxon>
        <taxon>Spiralia</taxon>
        <taxon>Lophotrochozoa</taxon>
        <taxon>Mollusca</taxon>
        <taxon>Bivalvia</taxon>
        <taxon>Autobranchia</taxon>
        <taxon>Heteroconchia</taxon>
        <taxon>Euheterodonta</taxon>
        <taxon>Imparidentia</taxon>
        <taxon>Neoheterodontei</taxon>
        <taxon>Myida</taxon>
        <taxon>Myoidea</taxon>
        <taxon>Myidae</taxon>
        <taxon>Mya</taxon>
    </lineage>
</organism>
<keyword evidence="4" id="KW-0804">Transcription</keyword>
<dbReference type="SUPFAM" id="SSF144292">
    <property type="entry name" value="occludin/ELL-like"/>
    <property type="match status" value="1"/>
</dbReference>
<dbReference type="Gene3D" id="6.10.140.340">
    <property type="match status" value="1"/>
</dbReference>
<dbReference type="Pfam" id="PF07303">
    <property type="entry name" value="Occludin_ELL"/>
    <property type="match status" value="1"/>
</dbReference>
<dbReference type="PANTHER" id="PTHR23288">
    <property type="entry name" value="OCCLUDIN AND RNA POLYMERASE II ELONGATION FACTOR ELL"/>
    <property type="match status" value="1"/>
</dbReference>
<evidence type="ECO:0000256" key="2">
    <source>
        <dbReference type="ARBA" id="ARBA00009171"/>
    </source>
</evidence>
<evidence type="ECO:0000313" key="9">
    <source>
        <dbReference type="EMBL" id="WAQ99841.1"/>
    </source>
</evidence>
<dbReference type="PROSITE" id="PS51980">
    <property type="entry name" value="OCEL"/>
    <property type="match status" value="1"/>
</dbReference>
<feature type="compositionally biased region" description="Low complexity" evidence="7">
    <location>
        <begin position="113"/>
        <end position="143"/>
    </location>
</feature>